<feature type="transmembrane region" description="Helical" evidence="2">
    <location>
        <begin position="185"/>
        <end position="214"/>
    </location>
</feature>
<dbReference type="PANTHER" id="PTHR30487:SF0">
    <property type="entry name" value="PREPILIN LEADER PEPTIDASE_N-METHYLTRANSFERASE-RELATED"/>
    <property type="match status" value="1"/>
</dbReference>
<evidence type="ECO:0000256" key="2">
    <source>
        <dbReference type="SAM" id="Phobius"/>
    </source>
</evidence>
<dbReference type="EMBL" id="JBHUJB010000049">
    <property type="protein sequence ID" value="MFD2159622.1"/>
    <property type="molecule type" value="Genomic_DNA"/>
</dbReference>
<feature type="domain" description="Prepilin type IV endopeptidase peptidase" evidence="3">
    <location>
        <begin position="175"/>
        <end position="213"/>
    </location>
</feature>
<dbReference type="Proteomes" id="UP001597389">
    <property type="component" value="Unassembled WGS sequence"/>
</dbReference>
<dbReference type="PANTHER" id="PTHR30487">
    <property type="entry name" value="TYPE 4 PREPILIN-LIKE PROTEINS LEADER PEPTIDE-PROCESSING ENZYME"/>
    <property type="match status" value="1"/>
</dbReference>
<feature type="transmembrane region" description="Helical" evidence="2">
    <location>
        <begin position="53"/>
        <end position="75"/>
    </location>
</feature>
<dbReference type="InterPro" id="IPR000045">
    <property type="entry name" value="Prepilin_IV_endopep_pep"/>
</dbReference>
<evidence type="ECO:0000313" key="5">
    <source>
        <dbReference type="Proteomes" id="UP001597389"/>
    </source>
</evidence>
<organism evidence="4 5">
    <name type="scientific">Rubritalea tangerina</name>
    <dbReference type="NCBI Taxonomy" id="430798"/>
    <lineage>
        <taxon>Bacteria</taxon>
        <taxon>Pseudomonadati</taxon>
        <taxon>Verrucomicrobiota</taxon>
        <taxon>Verrucomicrobiia</taxon>
        <taxon>Verrucomicrobiales</taxon>
        <taxon>Rubritaleaceae</taxon>
        <taxon>Rubritalea</taxon>
    </lineage>
</organism>
<evidence type="ECO:0000313" key="4">
    <source>
        <dbReference type="EMBL" id="MFD2159622.1"/>
    </source>
</evidence>
<dbReference type="EC" id="3.4.23.43" evidence="4"/>
<feature type="transmembrane region" description="Helical" evidence="2">
    <location>
        <begin position="22"/>
        <end position="41"/>
    </location>
</feature>
<comment type="similarity">
    <text evidence="1">Belongs to the peptidase A24 family.</text>
</comment>
<comment type="caution">
    <text evidence="4">The sequence shown here is derived from an EMBL/GenBank/DDBJ whole genome shotgun (WGS) entry which is preliminary data.</text>
</comment>
<keyword evidence="4" id="KW-0378">Hydrolase</keyword>
<keyword evidence="2" id="KW-0812">Transmembrane</keyword>
<evidence type="ECO:0000259" key="3">
    <source>
        <dbReference type="Pfam" id="PF01478"/>
    </source>
</evidence>
<dbReference type="GO" id="GO:0004190">
    <property type="term" value="F:aspartic-type endopeptidase activity"/>
    <property type="evidence" value="ECO:0007669"/>
    <property type="project" value="UniProtKB-EC"/>
</dbReference>
<evidence type="ECO:0000256" key="1">
    <source>
        <dbReference type="ARBA" id="ARBA00005801"/>
    </source>
</evidence>
<accession>A0ABW4ZDG1</accession>
<keyword evidence="2" id="KW-0472">Membrane</keyword>
<dbReference type="Pfam" id="PF01478">
    <property type="entry name" value="Peptidase_A24"/>
    <property type="match status" value="1"/>
</dbReference>
<keyword evidence="5" id="KW-1185">Reference proteome</keyword>
<dbReference type="RefSeq" id="WP_377178374.1">
    <property type="nucleotide sequence ID" value="NZ_JBHUJB010000049.1"/>
</dbReference>
<gene>
    <name evidence="4" type="ORF">ACFSW8_11990</name>
</gene>
<reference evidence="5" key="1">
    <citation type="journal article" date="2019" name="Int. J. Syst. Evol. Microbiol.">
        <title>The Global Catalogue of Microorganisms (GCM) 10K type strain sequencing project: providing services to taxonomists for standard genome sequencing and annotation.</title>
        <authorList>
            <consortium name="The Broad Institute Genomics Platform"/>
            <consortium name="The Broad Institute Genome Sequencing Center for Infectious Disease"/>
            <person name="Wu L."/>
            <person name="Ma J."/>
        </authorList>
    </citation>
    <scope>NUCLEOTIDE SEQUENCE [LARGE SCALE GENOMIC DNA]</scope>
    <source>
        <strain evidence="5">CCUG 57942</strain>
    </source>
</reference>
<name>A0ABW4ZDG1_9BACT</name>
<keyword evidence="2" id="KW-1133">Transmembrane helix</keyword>
<protein>
    <submittedName>
        <fullName evidence="4">Prepilin peptidase</fullName>
        <ecNumber evidence="4">3.4.23.43</ecNumber>
    </submittedName>
</protein>
<feature type="transmembrane region" description="Helical" evidence="2">
    <location>
        <begin position="220"/>
        <end position="240"/>
    </location>
</feature>
<dbReference type="InterPro" id="IPR050882">
    <property type="entry name" value="Prepilin_peptidase/N-MTase"/>
</dbReference>
<sequence>MASICLAITAVDLELMVIPRQLTLLGTLLGVAMAVIAPSFFGEDEWTRSLLKSLFGFGLGWVGLWLVVLLGKLAFGRQKFEYDELTHWFLKEPENDEEELCFVIGNEAIGWSEIFYRKTDKLVVSEGEWVEIDGNREVVSELIITDDSVRINDKEYKIEALKSLEGKARKAVVPREAMGMGDVDLLGMLGACFGPASLLLIIFAACVLSIVWAMCNRLGFGKLMPFGPSIIGGAVIWLFWGEKLIDWYLKSLGV</sequence>
<proteinExistence type="inferred from homology"/>